<dbReference type="PANTHER" id="PTHR33322">
    <property type="entry name" value="BAG DOMAIN CONTAINING PROTEIN, EXPRESSED"/>
    <property type="match status" value="1"/>
</dbReference>
<protein>
    <recommendedName>
        <fullName evidence="3">BAG domain-containing protein</fullName>
    </recommendedName>
</protein>
<evidence type="ECO:0000313" key="5">
    <source>
        <dbReference type="Proteomes" id="UP001497457"/>
    </source>
</evidence>
<feature type="region of interest" description="Disordered" evidence="2">
    <location>
        <begin position="118"/>
        <end position="151"/>
    </location>
</feature>
<dbReference type="SUPFAM" id="SSF63491">
    <property type="entry name" value="BAG domain"/>
    <property type="match status" value="1"/>
</dbReference>
<dbReference type="PANTHER" id="PTHR33322:SF4">
    <property type="entry name" value="BAG DOMAIN CONTAINING PROTEIN, EXPRESSED"/>
    <property type="match status" value="1"/>
</dbReference>
<evidence type="ECO:0000313" key="4">
    <source>
        <dbReference type="EMBL" id="CAL5043631.1"/>
    </source>
</evidence>
<dbReference type="EMBL" id="OZ075144">
    <property type="protein sequence ID" value="CAL5043631.1"/>
    <property type="molecule type" value="Genomic_DNA"/>
</dbReference>
<organism evidence="4 5">
    <name type="scientific">Urochloa decumbens</name>
    <dbReference type="NCBI Taxonomy" id="240449"/>
    <lineage>
        <taxon>Eukaryota</taxon>
        <taxon>Viridiplantae</taxon>
        <taxon>Streptophyta</taxon>
        <taxon>Embryophyta</taxon>
        <taxon>Tracheophyta</taxon>
        <taxon>Spermatophyta</taxon>
        <taxon>Magnoliopsida</taxon>
        <taxon>Liliopsida</taxon>
        <taxon>Poales</taxon>
        <taxon>Poaceae</taxon>
        <taxon>PACMAD clade</taxon>
        <taxon>Panicoideae</taxon>
        <taxon>Panicodae</taxon>
        <taxon>Paniceae</taxon>
        <taxon>Melinidinae</taxon>
        <taxon>Urochloa</taxon>
    </lineage>
</organism>
<dbReference type="Proteomes" id="UP001497457">
    <property type="component" value="Chromosome 34rd"/>
</dbReference>
<dbReference type="PROSITE" id="PS50096">
    <property type="entry name" value="IQ"/>
    <property type="match status" value="1"/>
</dbReference>
<keyword evidence="5" id="KW-1185">Reference proteome</keyword>
<feature type="domain" description="BAG" evidence="3">
    <location>
        <begin position="53"/>
        <end position="103"/>
    </location>
</feature>
<dbReference type="AlphaFoldDB" id="A0ABC9DRG0"/>
<dbReference type="InterPro" id="IPR040400">
    <property type="entry name" value="BAG5/6/7/8"/>
</dbReference>
<proteinExistence type="predicted"/>
<name>A0ABC9DRG0_9POAL</name>
<accession>A0ABC9DRG0</accession>
<evidence type="ECO:0000259" key="3">
    <source>
        <dbReference type="Pfam" id="PF02179"/>
    </source>
</evidence>
<keyword evidence="1" id="KW-0143">Chaperone</keyword>
<dbReference type="Pfam" id="PF02179">
    <property type="entry name" value="BAG"/>
    <property type="match status" value="1"/>
</dbReference>
<gene>
    <name evidence="4" type="ORF">URODEC1_LOCUS87829</name>
</gene>
<dbReference type="SMART" id="SM00015">
    <property type="entry name" value="IQ"/>
    <property type="match status" value="1"/>
</dbReference>
<evidence type="ECO:0000256" key="1">
    <source>
        <dbReference type="ARBA" id="ARBA00023186"/>
    </source>
</evidence>
<reference evidence="4 5" key="2">
    <citation type="submission" date="2024-10" db="EMBL/GenBank/DDBJ databases">
        <authorList>
            <person name="Ryan C."/>
        </authorList>
    </citation>
    <scope>NUCLEOTIDE SEQUENCE [LARGE SCALE GENOMIC DNA]</scope>
</reference>
<sequence length="240" mass="25799">MAKAAAAAVRLQAAVRGFLARRSVRAVREVERKAEAVEYILRGLASRLKHWREEELRGNQSARVAVGEAVMGMLLRLDAVRGAREYRRRVTRKVLALQDAVDGLELKAAAAAVAEATAKEDEIAEESAAEEAEPASNGANRDDDKPDGSDADTEWEILKQEEPAAPACPEAALRHDPAGQGIAGAADAGAGVVDTGKLMEMVAALWERNAEQSALIGALAERVDALERTVRRMEDAERRA</sequence>
<dbReference type="Pfam" id="PF00612">
    <property type="entry name" value="IQ"/>
    <property type="match status" value="1"/>
</dbReference>
<dbReference type="InterPro" id="IPR000048">
    <property type="entry name" value="IQ_motif_EF-hand-BS"/>
</dbReference>
<evidence type="ECO:0000256" key="2">
    <source>
        <dbReference type="SAM" id="MobiDB-lite"/>
    </source>
</evidence>
<feature type="compositionally biased region" description="Acidic residues" evidence="2">
    <location>
        <begin position="122"/>
        <end position="133"/>
    </location>
</feature>
<dbReference type="InterPro" id="IPR003103">
    <property type="entry name" value="BAG_domain"/>
</dbReference>
<reference evidence="5" key="1">
    <citation type="submission" date="2024-06" db="EMBL/GenBank/DDBJ databases">
        <authorList>
            <person name="Ryan C."/>
        </authorList>
    </citation>
    <scope>NUCLEOTIDE SEQUENCE [LARGE SCALE GENOMIC DNA]</scope>
</reference>